<dbReference type="AlphaFoldDB" id="A0A8E2DWB6"/>
<accession>A0A8E2DWB6</accession>
<organism evidence="1 2">
    <name type="scientific">Lepidopterella palustris CBS 459.81</name>
    <dbReference type="NCBI Taxonomy" id="1314670"/>
    <lineage>
        <taxon>Eukaryota</taxon>
        <taxon>Fungi</taxon>
        <taxon>Dikarya</taxon>
        <taxon>Ascomycota</taxon>
        <taxon>Pezizomycotina</taxon>
        <taxon>Dothideomycetes</taxon>
        <taxon>Pleosporomycetidae</taxon>
        <taxon>Mytilinidiales</taxon>
        <taxon>Argynnaceae</taxon>
        <taxon>Lepidopterella</taxon>
    </lineage>
</organism>
<keyword evidence="2" id="KW-1185">Reference proteome</keyword>
<dbReference type="Proteomes" id="UP000250266">
    <property type="component" value="Unassembled WGS sequence"/>
</dbReference>
<reference evidence="1 2" key="1">
    <citation type="journal article" date="2016" name="Nat. Commun.">
        <title>Ectomycorrhizal ecology is imprinted in the genome of the dominant symbiotic fungus Cenococcum geophilum.</title>
        <authorList>
            <consortium name="DOE Joint Genome Institute"/>
            <person name="Peter M."/>
            <person name="Kohler A."/>
            <person name="Ohm R.A."/>
            <person name="Kuo A."/>
            <person name="Krutzmann J."/>
            <person name="Morin E."/>
            <person name="Arend M."/>
            <person name="Barry K.W."/>
            <person name="Binder M."/>
            <person name="Choi C."/>
            <person name="Clum A."/>
            <person name="Copeland A."/>
            <person name="Grisel N."/>
            <person name="Haridas S."/>
            <person name="Kipfer T."/>
            <person name="LaButti K."/>
            <person name="Lindquist E."/>
            <person name="Lipzen A."/>
            <person name="Maire R."/>
            <person name="Meier B."/>
            <person name="Mihaltcheva S."/>
            <person name="Molinier V."/>
            <person name="Murat C."/>
            <person name="Poggeler S."/>
            <person name="Quandt C.A."/>
            <person name="Sperisen C."/>
            <person name="Tritt A."/>
            <person name="Tisserant E."/>
            <person name="Crous P.W."/>
            <person name="Henrissat B."/>
            <person name="Nehls U."/>
            <person name="Egli S."/>
            <person name="Spatafora J.W."/>
            <person name="Grigoriev I.V."/>
            <person name="Martin F.M."/>
        </authorList>
    </citation>
    <scope>NUCLEOTIDE SEQUENCE [LARGE SCALE GENOMIC DNA]</scope>
    <source>
        <strain evidence="1 2">CBS 459.81</strain>
    </source>
</reference>
<name>A0A8E2DWB6_9PEZI</name>
<dbReference type="OrthoDB" id="428577at2759"/>
<evidence type="ECO:0000313" key="1">
    <source>
        <dbReference type="EMBL" id="OCK72921.1"/>
    </source>
</evidence>
<protein>
    <submittedName>
        <fullName evidence="1">Uncharacterized protein</fullName>
    </submittedName>
</protein>
<gene>
    <name evidence="1" type="ORF">K432DRAFT_314308</name>
</gene>
<sequence length="276" mass="31106">MLLLDLEDSWGVQVSVCTAVACRVPLRTLLADVLPIFAQADGLTKSNWENLQRSHDIVAKLKLPNFIDFVGRLDERSQKYLMAKVRGTLEILRHTGVSKSQKYFTVAWPHGRDVQRGIRIVCEKESYWTRMLADTSDCATFAYMSSQCLESGHCRCSGSLPIWQNAAKLLITAVSLHQRVKTTLSSKSGTTSSSPWALCHEERYIIGTNDIFLKVEVHKPSTSTYALLRPTVLRIPSKYGKRIIEKVTEKASSVARLRERQKPEDDAENVLVTCHI</sequence>
<dbReference type="EMBL" id="KV746179">
    <property type="protein sequence ID" value="OCK72921.1"/>
    <property type="molecule type" value="Genomic_DNA"/>
</dbReference>
<proteinExistence type="predicted"/>
<evidence type="ECO:0000313" key="2">
    <source>
        <dbReference type="Proteomes" id="UP000250266"/>
    </source>
</evidence>